<sequence length="258" mass="29061">MRSGAWPEPASRCTRTDSAATDGLVCRGHLQDLVAGASTVRKSASEVELPHGLRAPLARRPEVQPNITTQTMDVILHGFPANLQRELEATARDKGAKLEALLPGTVESRCEIHRRHRLGPERACRVQLTMHVRKRILRSEVKGPDAKAALDSAVHKMERQIERFKGRRRHVRRMSKEEARQFVETAPPVSEDYEDVGDGLIVREKDFTVEPMAVADAVETMEQLNHDFHLFKDQDSGAIHVVYRRDNGNYGLLRPRDG</sequence>
<dbReference type="GO" id="GO:0022627">
    <property type="term" value="C:cytosolic small ribosomal subunit"/>
    <property type="evidence" value="ECO:0007669"/>
    <property type="project" value="TreeGrafter"/>
</dbReference>
<name>A0A6B1DVD3_9CHLR</name>
<dbReference type="Gene3D" id="3.30.160.100">
    <property type="entry name" value="Ribosome hibernation promotion factor-like"/>
    <property type="match status" value="1"/>
</dbReference>
<proteinExistence type="predicted"/>
<dbReference type="InterPro" id="IPR038416">
    <property type="entry name" value="Ribosom_S30AE_C_sf"/>
</dbReference>
<accession>A0A6B1DVD3</accession>
<dbReference type="Pfam" id="PF02482">
    <property type="entry name" value="Ribosomal_S30AE"/>
    <property type="match status" value="1"/>
</dbReference>
<dbReference type="InterPro" id="IPR032528">
    <property type="entry name" value="Ribosom_S30AE_C"/>
</dbReference>
<dbReference type="AlphaFoldDB" id="A0A6B1DVD3"/>
<dbReference type="Gene3D" id="3.30.505.50">
    <property type="entry name" value="Sigma 54 modulation/S30EA ribosomal protein, C-terminal domain"/>
    <property type="match status" value="1"/>
</dbReference>
<organism evidence="3">
    <name type="scientific">Caldilineaceae bacterium SB0662_bin_9</name>
    <dbReference type="NCBI Taxonomy" id="2605258"/>
    <lineage>
        <taxon>Bacteria</taxon>
        <taxon>Bacillati</taxon>
        <taxon>Chloroflexota</taxon>
        <taxon>Caldilineae</taxon>
        <taxon>Caldilineales</taxon>
        <taxon>Caldilineaceae</taxon>
    </lineage>
</organism>
<feature type="domain" description="Sigma 54 modulation/S30EA ribosomal protein C-terminal" evidence="2">
    <location>
        <begin position="200"/>
        <end position="252"/>
    </location>
</feature>
<protein>
    <submittedName>
        <fullName evidence="3">HPF/RaiA family ribosome-associated protein</fullName>
    </submittedName>
</protein>
<dbReference type="GO" id="GO:0045900">
    <property type="term" value="P:negative regulation of translational elongation"/>
    <property type="evidence" value="ECO:0007669"/>
    <property type="project" value="TreeGrafter"/>
</dbReference>
<gene>
    <name evidence="3" type="ORF">F4Y08_11750</name>
</gene>
<dbReference type="Pfam" id="PF16321">
    <property type="entry name" value="Ribosom_S30AE_C"/>
    <property type="match status" value="1"/>
</dbReference>
<evidence type="ECO:0000256" key="1">
    <source>
        <dbReference type="ARBA" id="ARBA00022845"/>
    </source>
</evidence>
<dbReference type="PANTHER" id="PTHR33231">
    <property type="entry name" value="30S RIBOSOMAL PROTEIN"/>
    <property type="match status" value="1"/>
</dbReference>
<reference evidence="3" key="1">
    <citation type="submission" date="2019-09" db="EMBL/GenBank/DDBJ databases">
        <title>Characterisation of the sponge microbiome using genome-centric metagenomics.</title>
        <authorList>
            <person name="Engelberts J.P."/>
            <person name="Robbins S.J."/>
            <person name="De Goeij J.M."/>
            <person name="Aranda M."/>
            <person name="Bell S.C."/>
            <person name="Webster N.S."/>
        </authorList>
    </citation>
    <scope>NUCLEOTIDE SEQUENCE</scope>
    <source>
        <strain evidence="3">SB0662_bin_9</strain>
    </source>
</reference>
<dbReference type="InterPro" id="IPR050574">
    <property type="entry name" value="HPF/YfiA_ribosome-assoc"/>
</dbReference>
<dbReference type="EMBL" id="VXPY01000084">
    <property type="protein sequence ID" value="MYD90987.1"/>
    <property type="molecule type" value="Genomic_DNA"/>
</dbReference>
<comment type="caution">
    <text evidence="3">The sequence shown here is derived from an EMBL/GenBank/DDBJ whole genome shotgun (WGS) entry which is preliminary data.</text>
</comment>
<evidence type="ECO:0000259" key="2">
    <source>
        <dbReference type="Pfam" id="PF16321"/>
    </source>
</evidence>
<evidence type="ECO:0000313" key="3">
    <source>
        <dbReference type="EMBL" id="MYD90987.1"/>
    </source>
</evidence>
<dbReference type="GO" id="GO:0043024">
    <property type="term" value="F:ribosomal small subunit binding"/>
    <property type="evidence" value="ECO:0007669"/>
    <property type="project" value="TreeGrafter"/>
</dbReference>
<dbReference type="PANTHER" id="PTHR33231:SF1">
    <property type="entry name" value="30S RIBOSOMAL PROTEIN"/>
    <property type="match status" value="1"/>
</dbReference>
<keyword evidence="1" id="KW-0810">Translation regulation</keyword>
<dbReference type="InterPro" id="IPR036567">
    <property type="entry name" value="RHF-like"/>
</dbReference>
<dbReference type="InterPro" id="IPR003489">
    <property type="entry name" value="RHF/RaiA"/>
</dbReference>
<dbReference type="SUPFAM" id="SSF69754">
    <property type="entry name" value="Ribosome binding protein Y (YfiA homologue)"/>
    <property type="match status" value="1"/>
</dbReference>